<dbReference type="EMBL" id="JAVRJZ010000003">
    <property type="protein sequence ID" value="KAK2725043.1"/>
    <property type="molecule type" value="Genomic_DNA"/>
</dbReference>
<feature type="compositionally biased region" description="Polar residues" evidence="7">
    <location>
        <begin position="794"/>
        <end position="803"/>
    </location>
</feature>
<dbReference type="Pfam" id="PF18016">
    <property type="entry name" value="SAM_3"/>
    <property type="match status" value="1"/>
</dbReference>
<name>A0AA88IBL8_ARTSF</name>
<dbReference type="CDD" id="cd01210">
    <property type="entry name" value="PTB_EPS8"/>
    <property type="match status" value="1"/>
</dbReference>
<dbReference type="SUPFAM" id="SSF50044">
    <property type="entry name" value="SH3-domain"/>
    <property type="match status" value="1"/>
</dbReference>
<dbReference type="Gene3D" id="2.30.30.40">
    <property type="entry name" value="SH3 Domains"/>
    <property type="match status" value="1"/>
</dbReference>
<dbReference type="GO" id="GO:0005886">
    <property type="term" value="C:plasma membrane"/>
    <property type="evidence" value="ECO:0007669"/>
    <property type="project" value="TreeGrafter"/>
</dbReference>
<dbReference type="SUPFAM" id="SSF50729">
    <property type="entry name" value="PH domain-like"/>
    <property type="match status" value="1"/>
</dbReference>
<dbReference type="Proteomes" id="UP001187531">
    <property type="component" value="Unassembled WGS sequence"/>
</dbReference>
<dbReference type="Pfam" id="PF00018">
    <property type="entry name" value="SH3_1"/>
    <property type="match status" value="1"/>
</dbReference>
<dbReference type="SMART" id="SM00326">
    <property type="entry name" value="SH3"/>
    <property type="match status" value="1"/>
</dbReference>
<dbReference type="InterPro" id="IPR001452">
    <property type="entry name" value="SH3_domain"/>
</dbReference>
<dbReference type="PANTHER" id="PTHR12287">
    <property type="entry name" value="EPIDERMAL GROWTH FACTOR RECEPTOR KINASE SUBSTRATE EPS8-RELATED PROTEIN"/>
    <property type="match status" value="1"/>
</dbReference>
<feature type="compositionally biased region" description="Low complexity" evidence="7">
    <location>
        <begin position="719"/>
        <end position="730"/>
    </location>
</feature>
<dbReference type="FunFam" id="2.30.29.30:FF:000289">
    <property type="entry name" value="Epidermal growth factor receptor kinase substrate 8"/>
    <property type="match status" value="1"/>
</dbReference>
<dbReference type="PANTHER" id="PTHR12287:SF23">
    <property type="entry name" value="AROUSER, ISOFORM A-RELATED"/>
    <property type="match status" value="1"/>
</dbReference>
<keyword evidence="4" id="KW-0963">Cytoplasm</keyword>
<evidence type="ECO:0000256" key="5">
    <source>
        <dbReference type="ARBA" id="ARBA00022553"/>
    </source>
</evidence>
<dbReference type="GO" id="GO:0007266">
    <property type="term" value="P:Rho protein signal transduction"/>
    <property type="evidence" value="ECO:0007669"/>
    <property type="project" value="TreeGrafter"/>
</dbReference>
<evidence type="ECO:0000256" key="2">
    <source>
        <dbReference type="ARBA" id="ARBA00006197"/>
    </source>
</evidence>
<dbReference type="Gene3D" id="1.10.150.50">
    <property type="entry name" value="Transcription Factor, Ets-1"/>
    <property type="match status" value="1"/>
</dbReference>
<gene>
    <name evidence="9" type="ORF">QYM36_001488</name>
</gene>
<feature type="region of interest" description="Disordered" evidence="7">
    <location>
        <begin position="225"/>
        <end position="244"/>
    </location>
</feature>
<dbReference type="Pfam" id="PF08416">
    <property type="entry name" value="PTB"/>
    <property type="match status" value="1"/>
</dbReference>
<feature type="compositionally biased region" description="Basic and acidic residues" evidence="7">
    <location>
        <begin position="870"/>
        <end position="879"/>
    </location>
</feature>
<dbReference type="Pfam" id="PF22975">
    <property type="entry name" value="EPS8_2nd"/>
    <property type="match status" value="1"/>
</dbReference>
<dbReference type="InterPro" id="IPR011993">
    <property type="entry name" value="PH-like_dom_sf"/>
</dbReference>
<feature type="compositionally biased region" description="Basic residues" evidence="7">
    <location>
        <begin position="231"/>
        <end position="240"/>
    </location>
</feature>
<organism evidence="9 10">
    <name type="scientific">Artemia franciscana</name>
    <name type="common">Brine shrimp</name>
    <name type="synonym">Artemia sanfranciscana</name>
    <dbReference type="NCBI Taxonomy" id="6661"/>
    <lineage>
        <taxon>Eukaryota</taxon>
        <taxon>Metazoa</taxon>
        <taxon>Ecdysozoa</taxon>
        <taxon>Arthropoda</taxon>
        <taxon>Crustacea</taxon>
        <taxon>Branchiopoda</taxon>
        <taxon>Anostraca</taxon>
        <taxon>Artemiidae</taxon>
        <taxon>Artemia</taxon>
    </lineage>
</organism>
<dbReference type="GO" id="GO:0005737">
    <property type="term" value="C:cytoplasm"/>
    <property type="evidence" value="ECO:0007669"/>
    <property type="project" value="UniProtKB-SubCell"/>
</dbReference>
<evidence type="ECO:0000259" key="8">
    <source>
        <dbReference type="PROSITE" id="PS50002"/>
    </source>
</evidence>
<reference evidence="9" key="1">
    <citation type="submission" date="2023-07" db="EMBL/GenBank/DDBJ databases">
        <title>Chromosome-level genome assembly of Artemia franciscana.</title>
        <authorList>
            <person name="Jo E."/>
        </authorList>
    </citation>
    <scope>NUCLEOTIDE SEQUENCE</scope>
    <source>
        <tissue evidence="9">Whole body</tissue>
    </source>
</reference>
<evidence type="ECO:0000313" key="9">
    <source>
        <dbReference type="EMBL" id="KAK2725043.1"/>
    </source>
</evidence>
<evidence type="ECO:0000256" key="3">
    <source>
        <dbReference type="ARBA" id="ARBA00022443"/>
    </source>
</evidence>
<evidence type="ECO:0000256" key="4">
    <source>
        <dbReference type="ARBA" id="ARBA00022490"/>
    </source>
</evidence>
<dbReference type="InterPro" id="IPR041418">
    <property type="entry name" value="SAM_3"/>
</dbReference>
<feature type="compositionally biased region" description="Basic residues" evidence="7">
    <location>
        <begin position="906"/>
        <end position="915"/>
    </location>
</feature>
<evidence type="ECO:0000256" key="6">
    <source>
        <dbReference type="PROSITE-ProRule" id="PRU00192"/>
    </source>
</evidence>
<dbReference type="GO" id="GO:0003779">
    <property type="term" value="F:actin binding"/>
    <property type="evidence" value="ECO:0007669"/>
    <property type="project" value="TreeGrafter"/>
</dbReference>
<keyword evidence="10" id="KW-1185">Reference proteome</keyword>
<feature type="region of interest" description="Disordered" evidence="7">
    <location>
        <begin position="150"/>
        <end position="195"/>
    </location>
</feature>
<feature type="region of interest" description="Disordered" evidence="7">
    <location>
        <begin position="539"/>
        <end position="608"/>
    </location>
</feature>
<comment type="similarity">
    <text evidence="2">Belongs to the EPS8 family.</text>
</comment>
<evidence type="ECO:0000313" key="10">
    <source>
        <dbReference type="Proteomes" id="UP001187531"/>
    </source>
</evidence>
<dbReference type="InterPro" id="IPR035462">
    <property type="entry name" value="Eps8_SH3"/>
</dbReference>
<keyword evidence="3 6" id="KW-0728">SH3 domain</keyword>
<comment type="subcellular location">
    <subcellularLocation>
        <location evidence="1">Cytoplasm</location>
    </subcellularLocation>
</comment>
<feature type="region of interest" description="Disordered" evidence="7">
    <location>
        <begin position="381"/>
        <end position="431"/>
    </location>
</feature>
<feature type="domain" description="SH3" evidence="8">
    <location>
        <begin position="449"/>
        <end position="508"/>
    </location>
</feature>
<dbReference type="GO" id="GO:0035023">
    <property type="term" value="P:regulation of Rho protein signal transduction"/>
    <property type="evidence" value="ECO:0007669"/>
    <property type="project" value="TreeGrafter"/>
</dbReference>
<sequence>MSGYQKNGYNSDQVSVDSQDDHNYEVEHLATFAVSPQAGLVYPSDGMRRLLQMEKTSGIWTQKLYLRLEANWVVIIDYENGEIIEKFPIHLIRDPTAFTSSDPKEIYDNIYVFIVGEDPVTQNPPEMHIFQCVRVKATALVEEMKGFMTGVKKGGIPPPPNAPPPEPPGSGRDSVPPFGQAGDHRADDASSTSSEKYERDVAVLNRCFDDIERFIARLQHAAAASRELDRRRRSRKSKKKDHGDGIIAVRARAPPEKDFVDTLQKFKLSFNLLAKLKAHIHDPNAPELVHFLFTPLALIIDASRDAQLEPNLPARVISPLLTVEAVELLTNCLTSKETELWHSLGEAWQVPREKWKGYVSPYHPVFADGWAPEYPLTDEKERPNERYFYDSERSVPSPLRRERSETPPSDYRTSNRPGSDVSADSGDRGGIEDMSERRRRVWIDELRKRDARIVQVTYPRTANNDKELTVVRGELLEVIDDSKNWWKCRNSRGQIAHVPHTIITPFLLEDEAFLPYQQDSRPGPSSDWVKRERQGKKDFFDESLSEDEDGLPKSSSRQKVAHVIKSTPIKETSPPPPPPPVVNRRQVPESSDEESGVNERMSSASSQENLLDELKSTLKRDSGIGLKIRKTQTAYLDHRSSPAEVQKFLTTKKFSEEQRRKFNGYSGKDLFNMNKLDFEKKLGKVEGHRLDSYITIQKNVTEYKTMRTSELKQALARARVRSGVSRSPSPVRNPRPAILPQPKKLFEYEVDSDSSSSNPMRHNGYASSTPSSPLPPPPENIRNALKSLDDELNTHQSSQKKTGNNNNNNRGKVSKQNSQPVRAKVPDPPAAIRQPPSSKNEYRQASVANGFDESRERGMSPKKPGKVQAPRREEKREKVPPAPNMDFSDSDAEPPAPGTLREQILKQRKRLGSAK</sequence>
<evidence type="ECO:0000256" key="7">
    <source>
        <dbReference type="SAM" id="MobiDB-lite"/>
    </source>
</evidence>
<dbReference type="PROSITE" id="PS50002">
    <property type="entry name" value="SH3"/>
    <property type="match status" value="1"/>
</dbReference>
<feature type="region of interest" description="Disordered" evidence="7">
    <location>
        <begin position="719"/>
        <end position="915"/>
    </location>
</feature>
<protein>
    <recommendedName>
        <fullName evidence="8">SH3 domain-containing protein</fullName>
    </recommendedName>
</protein>
<dbReference type="CDD" id="cd11764">
    <property type="entry name" value="SH3_Eps8"/>
    <property type="match status" value="1"/>
</dbReference>
<feature type="compositionally biased region" description="Basic and acidic residues" evidence="7">
    <location>
        <begin position="381"/>
        <end position="405"/>
    </location>
</feature>
<dbReference type="InterPro" id="IPR013761">
    <property type="entry name" value="SAM/pointed_sf"/>
</dbReference>
<evidence type="ECO:0000256" key="1">
    <source>
        <dbReference type="ARBA" id="ARBA00004496"/>
    </source>
</evidence>
<dbReference type="AlphaFoldDB" id="A0AA88IBL8"/>
<feature type="compositionally biased region" description="Polar residues" evidence="7">
    <location>
        <begin position="810"/>
        <end position="820"/>
    </location>
</feature>
<feature type="compositionally biased region" description="Pro residues" evidence="7">
    <location>
        <begin position="156"/>
        <end position="168"/>
    </location>
</feature>
<keyword evidence="5" id="KW-0597">Phosphoprotein</keyword>
<dbReference type="InterPro" id="IPR013625">
    <property type="entry name" value="PTB"/>
</dbReference>
<dbReference type="InterPro" id="IPR039801">
    <property type="entry name" value="EPS8-like"/>
</dbReference>
<dbReference type="InterPro" id="IPR033928">
    <property type="entry name" value="EPS8_PTB"/>
</dbReference>
<accession>A0AA88IBL8</accession>
<dbReference type="Gene3D" id="2.30.29.30">
    <property type="entry name" value="Pleckstrin-homology domain (PH domain)/Phosphotyrosine-binding domain (PTB)"/>
    <property type="match status" value="1"/>
</dbReference>
<dbReference type="InterPro" id="IPR036028">
    <property type="entry name" value="SH3-like_dom_sf"/>
</dbReference>
<proteinExistence type="inferred from homology"/>
<dbReference type="InterPro" id="IPR055093">
    <property type="entry name" value="EPS8_2nd"/>
</dbReference>
<comment type="caution">
    <text evidence="9">The sequence shown here is derived from an EMBL/GenBank/DDBJ whole genome shotgun (WGS) entry which is preliminary data.</text>
</comment>